<organism evidence="2 3">
    <name type="scientific">Puccinia striiformis f. sp. tritici PST-78</name>
    <dbReference type="NCBI Taxonomy" id="1165861"/>
    <lineage>
        <taxon>Eukaryota</taxon>
        <taxon>Fungi</taxon>
        <taxon>Dikarya</taxon>
        <taxon>Basidiomycota</taxon>
        <taxon>Pucciniomycotina</taxon>
        <taxon>Pucciniomycetes</taxon>
        <taxon>Pucciniales</taxon>
        <taxon>Pucciniaceae</taxon>
        <taxon>Puccinia</taxon>
    </lineage>
</organism>
<name>A0A0L0UYF0_9BASI</name>
<keyword evidence="3" id="KW-1185">Reference proteome</keyword>
<dbReference type="EMBL" id="AJIL01000181">
    <property type="protein sequence ID" value="KNE91951.1"/>
    <property type="molecule type" value="Genomic_DNA"/>
</dbReference>
<evidence type="ECO:0000256" key="1">
    <source>
        <dbReference type="SAM" id="MobiDB-lite"/>
    </source>
</evidence>
<feature type="compositionally biased region" description="Polar residues" evidence="1">
    <location>
        <begin position="207"/>
        <end position="223"/>
    </location>
</feature>
<dbReference type="Proteomes" id="UP000054564">
    <property type="component" value="Unassembled WGS sequence"/>
</dbReference>
<dbReference type="AlphaFoldDB" id="A0A0L0UYF0"/>
<feature type="compositionally biased region" description="Basic and acidic residues" evidence="1">
    <location>
        <begin position="29"/>
        <end position="80"/>
    </location>
</feature>
<evidence type="ECO:0000313" key="3">
    <source>
        <dbReference type="Proteomes" id="UP000054564"/>
    </source>
</evidence>
<evidence type="ECO:0000313" key="2">
    <source>
        <dbReference type="EMBL" id="KNE91951.1"/>
    </source>
</evidence>
<sequence length="223" mass="24145">MPSGGTESGPDTALACQGGRGPRTPMRGGPERADGASERREGVGREAGKEGNGKDRTDRQDRTGQDRTKAGGQEVGERELHRRRRGVKSTFPSFSSLSEKRSLRTAHHRSKNVPPGLTQNSSFSASSLAGYDHPTLAVLLELINPLPDSTLIESSEFQTKLKSQFSIPQRIIRQSKPLHVYHQSVDKLSLTHDYNDGNNAAAASNAHQHPQSTIKLSAASDSQ</sequence>
<reference evidence="3" key="1">
    <citation type="submission" date="2014-03" db="EMBL/GenBank/DDBJ databases">
        <title>The Genome Sequence of Puccinia striiformis f. sp. tritici PST-78.</title>
        <authorList>
            <consortium name="The Broad Institute Genome Sequencing Platform"/>
            <person name="Cuomo C."/>
            <person name="Hulbert S."/>
            <person name="Chen X."/>
            <person name="Walker B."/>
            <person name="Young S.K."/>
            <person name="Zeng Q."/>
            <person name="Gargeya S."/>
            <person name="Fitzgerald M."/>
            <person name="Haas B."/>
            <person name="Abouelleil A."/>
            <person name="Alvarado L."/>
            <person name="Arachchi H.M."/>
            <person name="Berlin A.M."/>
            <person name="Chapman S.B."/>
            <person name="Goldberg J."/>
            <person name="Griggs A."/>
            <person name="Gujja S."/>
            <person name="Hansen M."/>
            <person name="Howarth C."/>
            <person name="Imamovic A."/>
            <person name="Larimer J."/>
            <person name="McCowan C."/>
            <person name="Montmayeur A."/>
            <person name="Murphy C."/>
            <person name="Neiman D."/>
            <person name="Pearson M."/>
            <person name="Priest M."/>
            <person name="Roberts A."/>
            <person name="Saif S."/>
            <person name="Shea T."/>
            <person name="Sisk P."/>
            <person name="Sykes S."/>
            <person name="Wortman J."/>
            <person name="Nusbaum C."/>
            <person name="Birren B."/>
        </authorList>
    </citation>
    <scope>NUCLEOTIDE SEQUENCE [LARGE SCALE GENOMIC DNA]</scope>
    <source>
        <strain evidence="3">race PST-78</strain>
    </source>
</reference>
<comment type="caution">
    <text evidence="2">The sequence shown here is derived from an EMBL/GenBank/DDBJ whole genome shotgun (WGS) entry which is preliminary data.</text>
</comment>
<gene>
    <name evidence="2" type="ORF">PSTG_14622</name>
</gene>
<feature type="region of interest" description="Disordered" evidence="1">
    <location>
        <begin position="199"/>
        <end position="223"/>
    </location>
</feature>
<feature type="region of interest" description="Disordered" evidence="1">
    <location>
        <begin position="1"/>
        <end position="119"/>
    </location>
</feature>
<accession>A0A0L0UYF0</accession>
<protein>
    <submittedName>
        <fullName evidence="2">Uncharacterized protein</fullName>
    </submittedName>
</protein>
<proteinExistence type="predicted"/>